<reference evidence="2 3" key="1">
    <citation type="journal article" date="2014" name="Genome Announc.">
        <title>Draft Genome Sequences of Marine Flavobacterium Nonlabens Strains NR17, NR24, NR27, NR32, NR33, and Ara13.</title>
        <authorList>
            <person name="Nakanishi M."/>
            <person name="Meirelles P."/>
            <person name="Suzuki R."/>
            <person name="Takatani N."/>
            <person name="Mino S."/>
            <person name="Suda W."/>
            <person name="Oshima K."/>
            <person name="Hattori M."/>
            <person name="Ohkuma M."/>
            <person name="Hosokawa M."/>
            <person name="Miyashita K."/>
            <person name="Thompson F.L."/>
            <person name="Niwa A."/>
            <person name="Sawabe T."/>
            <person name="Sawabe T."/>
        </authorList>
    </citation>
    <scope>NUCLEOTIDE SEQUENCE [LARGE SCALE GENOMIC DNA]</scope>
    <source>
        <strain evidence="3">JCM19314</strain>
    </source>
</reference>
<comment type="caution">
    <text evidence="2">The sequence shown here is derived from an EMBL/GenBank/DDBJ whole genome shotgun (WGS) entry which is preliminary data.</text>
</comment>
<dbReference type="AlphaFoldDB" id="A0A090Q8Y7"/>
<dbReference type="CDD" id="cd00761">
    <property type="entry name" value="Glyco_tranf_GTA_type"/>
    <property type="match status" value="1"/>
</dbReference>
<gene>
    <name evidence="2" type="ORF">JCM19314_2713</name>
</gene>
<protein>
    <submittedName>
        <fullName evidence="2">Putative N-acetylgalactosaminyl-diphosphoundecaprenol glucuronosyltransferase</fullName>
    </submittedName>
</protein>
<evidence type="ECO:0000313" key="2">
    <source>
        <dbReference type="EMBL" id="GAK98682.1"/>
    </source>
</evidence>
<name>A0A090Q8Y7_NONUL</name>
<dbReference type="InterPro" id="IPR001173">
    <property type="entry name" value="Glyco_trans_2-like"/>
</dbReference>
<sequence>MELVSVIMPTYNSALTLKEALDSIIHQSYRPIEIITIDDASNDNSLAIAKSYAQQQSTKDVQFVTLSNDVNAGAGISRNKGVEKASGTYIAFLDADDIWKPEKLTTQINAMKSQNATVCYGAYEIFKTSPDQPISVHKVFEKLTYDKLHKTNYLGNLTGIYNAAVLGKITIPSLRKRQDWAMWLDVLKKAEFAIGIQEPIASYRLSDGLSANKIELIKHNYAVYRKHLGYSAMKSYWNMMLFFYEQFLVKKKMIVSLEKKQKESSTHENWYPDKILIEREEDYHTHYLGELNDGRLFFGYSTFIFPNGFQAENWQESRLEYVVVYLFDNNGEFLEVLYKFIGKTKDVQIGGESERLLLQLLQPLGKLKFRSIEVKPFSTIIDGFEFGLIPDDEIQTIELQPSSTIAFSAPWNGEYDT</sequence>
<dbReference type="Pfam" id="PF00535">
    <property type="entry name" value="Glycos_transf_2"/>
    <property type="match status" value="1"/>
</dbReference>
<dbReference type="PANTHER" id="PTHR22916:SF3">
    <property type="entry name" value="UDP-GLCNAC:BETAGAL BETA-1,3-N-ACETYLGLUCOSAMINYLTRANSFERASE-LIKE PROTEIN 1"/>
    <property type="match status" value="1"/>
</dbReference>
<dbReference type="EMBL" id="BBMM01000001">
    <property type="protein sequence ID" value="GAK98682.1"/>
    <property type="molecule type" value="Genomic_DNA"/>
</dbReference>
<keyword evidence="2" id="KW-0808">Transferase</keyword>
<dbReference type="Gene3D" id="3.90.550.10">
    <property type="entry name" value="Spore Coat Polysaccharide Biosynthesis Protein SpsA, Chain A"/>
    <property type="match status" value="1"/>
</dbReference>
<evidence type="ECO:0000313" key="3">
    <source>
        <dbReference type="Proteomes" id="UP000029226"/>
    </source>
</evidence>
<accession>A0A090Q8Y7</accession>
<dbReference type="PANTHER" id="PTHR22916">
    <property type="entry name" value="GLYCOSYLTRANSFERASE"/>
    <property type="match status" value="1"/>
</dbReference>
<dbReference type="InterPro" id="IPR029044">
    <property type="entry name" value="Nucleotide-diphossugar_trans"/>
</dbReference>
<organism evidence="2 3">
    <name type="scientific">Nonlabens ulvanivorans</name>
    <name type="common">Persicivirga ulvanivorans</name>
    <dbReference type="NCBI Taxonomy" id="906888"/>
    <lineage>
        <taxon>Bacteria</taxon>
        <taxon>Pseudomonadati</taxon>
        <taxon>Bacteroidota</taxon>
        <taxon>Flavobacteriia</taxon>
        <taxon>Flavobacteriales</taxon>
        <taxon>Flavobacteriaceae</taxon>
        <taxon>Nonlabens</taxon>
    </lineage>
</organism>
<dbReference type="Proteomes" id="UP000029226">
    <property type="component" value="Unassembled WGS sequence"/>
</dbReference>
<evidence type="ECO:0000259" key="1">
    <source>
        <dbReference type="Pfam" id="PF00535"/>
    </source>
</evidence>
<dbReference type="SUPFAM" id="SSF53448">
    <property type="entry name" value="Nucleotide-diphospho-sugar transferases"/>
    <property type="match status" value="1"/>
</dbReference>
<dbReference type="GO" id="GO:0016758">
    <property type="term" value="F:hexosyltransferase activity"/>
    <property type="evidence" value="ECO:0007669"/>
    <property type="project" value="UniProtKB-ARBA"/>
</dbReference>
<proteinExistence type="predicted"/>
<feature type="domain" description="Glycosyltransferase 2-like" evidence="1">
    <location>
        <begin position="5"/>
        <end position="138"/>
    </location>
</feature>